<dbReference type="Pfam" id="PF01697">
    <property type="entry name" value="Glyco_transf_92"/>
    <property type="match status" value="1"/>
</dbReference>
<evidence type="ECO:0000313" key="10">
    <source>
        <dbReference type="Proteomes" id="UP000245119"/>
    </source>
</evidence>
<dbReference type="GO" id="GO:0016757">
    <property type="term" value="F:glycosyltransferase activity"/>
    <property type="evidence" value="ECO:0007669"/>
    <property type="project" value="UniProtKB-UniRule"/>
</dbReference>
<keyword evidence="10" id="KW-1185">Reference proteome</keyword>
<comment type="similarity">
    <text evidence="2 8">Belongs to the glycosyltransferase 92 family.</text>
</comment>
<proteinExistence type="inferred from homology"/>
<keyword evidence="5" id="KW-0812">Transmembrane</keyword>
<dbReference type="GO" id="GO:0005737">
    <property type="term" value="C:cytoplasm"/>
    <property type="evidence" value="ECO:0007669"/>
    <property type="project" value="TreeGrafter"/>
</dbReference>
<dbReference type="OrthoDB" id="6097345at2759"/>
<gene>
    <name evidence="9" type="ORF">C0Q70_17502</name>
</gene>
<protein>
    <recommendedName>
        <fullName evidence="8">Glycosyltransferase family 92 protein</fullName>
        <ecNumber evidence="8">2.4.1.-</ecNumber>
    </recommendedName>
</protein>
<evidence type="ECO:0000256" key="1">
    <source>
        <dbReference type="ARBA" id="ARBA00004167"/>
    </source>
</evidence>
<evidence type="ECO:0000256" key="4">
    <source>
        <dbReference type="ARBA" id="ARBA00022679"/>
    </source>
</evidence>
<dbReference type="PANTHER" id="PTHR21461">
    <property type="entry name" value="GLYCOSYLTRANSFERASE FAMILY 92 PROTEIN"/>
    <property type="match status" value="1"/>
</dbReference>
<keyword evidence="6" id="KW-1133">Transmembrane helix</keyword>
<dbReference type="Proteomes" id="UP000245119">
    <property type="component" value="Linkage Group LG11"/>
</dbReference>
<dbReference type="AlphaFoldDB" id="A0A2T7NKL0"/>
<keyword evidence="7" id="KW-0472">Membrane</keyword>
<accession>A0A2T7NKL0</accession>
<dbReference type="GO" id="GO:0016020">
    <property type="term" value="C:membrane"/>
    <property type="evidence" value="ECO:0007669"/>
    <property type="project" value="UniProtKB-SubCell"/>
</dbReference>
<keyword evidence="4 8" id="KW-0808">Transferase</keyword>
<sequence>MNNNHRLFVVLIVGTVLLLLVFSVLTSNMSTGLLHFGEPRKFFSMVWSRGGERNDSIAAQDNDTTTTPSHVKTVFKMATAWLNISAVPHLRLEAPPTEIGSPRWQRLDNGSEALVYAAHYDDVEDLPVIRIVGIARVPLPYENVTCLYFGERGLDDFRFRDQGRLYHFRGKNGRNCRWEELLTGWKPDEKRRYIGSFVDCPLRKGDNDRPFAVSVTKGNDSILENYLPIHYSCEESCTNITQGSTHSSNDRKVQRSSEKLPRWNITRCFPAFFGKFDDQKHLVEMAAASLVLGVDKFVFYVESVGPNVSAALRALQKLGVAEVLPWNMHWRDPVVYYMAQFSAIQDCLYRHLHSSRFLLFGDVDEVFVPRNESSLLPLIQQYFAAKPECGAFLFLNTFYYLTLATAAPPTNRSDIVKDIWRRHMDMLQHTNREVKIFGPRSRSKPAVDPSRVEVGSVHANEKYRGKFKECTMDKKDALLHHYRAQLAQKQEVTTNDPTLWRFAEDIIRMTDTITRTISEIV</sequence>
<dbReference type="InterPro" id="IPR008166">
    <property type="entry name" value="Glyco_transf_92"/>
</dbReference>
<reference evidence="9 10" key="1">
    <citation type="submission" date="2018-04" db="EMBL/GenBank/DDBJ databases">
        <title>The genome of golden apple snail Pomacea canaliculata provides insight into stress tolerance and invasive adaptation.</title>
        <authorList>
            <person name="Liu C."/>
            <person name="Liu B."/>
            <person name="Ren Y."/>
            <person name="Zhang Y."/>
            <person name="Wang H."/>
            <person name="Li S."/>
            <person name="Jiang F."/>
            <person name="Yin L."/>
            <person name="Zhang G."/>
            <person name="Qian W."/>
            <person name="Fan W."/>
        </authorList>
    </citation>
    <scope>NUCLEOTIDE SEQUENCE [LARGE SCALE GENOMIC DNA]</scope>
    <source>
        <strain evidence="9">SZHN2017</strain>
        <tissue evidence="9">Muscle</tissue>
    </source>
</reference>
<evidence type="ECO:0000256" key="6">
    <source>
        <dbReference type="ARBA" id="ARBA00022989"/>
    </source>
</evidence>
<dbReference type="EMBL" id="PZQS01000011">
    <property type="protein sequence ID" value="PVD21702.1"/>
    <property type="molecule type" value="Genomic_DNA"/>
</dbReference>
<evidence type="ECO:0000256" key="7">
    <source>
        <dbReference type="ARBA" id="ARBA00023136"/>
    </source>
</evidence>
<name>A0A2T7NKL0_POMCA</name>
<organism evidence="9 10">
    <name type="scientific">Pomacea canaliculata</name>
    <name type="common">Golden apple snail</name>
    <dbReference type="NCBI Taxonomy" id="400727"/>
    <lineage>
        <taxon>Eukaryota</taxon>
        <taxon>Metazoa</taxon>
        <taxon>Spiralia</taxon>
        <taxon>Lophotrochozoa</taxon>
        <taxon>Mollusca</taxon>
        <taxon>Gastropoda</taxon>
        <taxon>Caenogastropoda</taxon>
        <taxon>Architaenioglossa</taxon>
        <taxon>Ampullarioidea</taxon>
        <taxon>Ampullariidae</taxon>
        <taxon>Pomacea</taxon>
    </lineage>
</organism>
<keyword evidence="3 8" id="KW-0328">Glycosyltransferase</keyword>
<dbReference type="EC" id="2.4.1.-" evidence="8"/>
<evidence type="ECO:0000256" key="5">
    <source>
        <dbReference type="ARBA" id="ARBA00022692"/>
    </source>
</evidence>
<evidence type="ECO:0000256" key="2">
    <source>
        <dbReference type="ARBA" id="ARBA00007647"/>
    </source>
</evidence>
<comment type="caution">
    <text evidence="9">The sequence shown here is derived from an EMBL/GenBank/DDBJ whole genome shotgun (WGS) entry which is preliminary data.</text>
</comment>
<evidence type="ECO:0000256" key="3">
    <source>
        <dbReference type="ARBA" id="ARBA00022676"/>
    </source>
</evidence>
<dbReference type="PANTHER" id="PTHR21461:SF69">
    <property type="entry name" value="GLYCOSYLTRANSFERASE FAMILY 92 PROTEIN"/>
    <property type="match status" value="1"/>
</dbReference>
<evidence type="ECO:0000313" key="9">
    <source>
        <dbReference type="EMBL" id="PVD21702.1"/>
    </source>
</evidence>
<comment type="subcellular location">
    <subcellularLocation>
        <location evidence="1">Membrane</location>
        <topology evidence="1">Single-pass membrane protein</topology>
    </subcellularLocation>
</comment>
<evidence type="ECO:0000256" key="8">
    <source>
        <dbReference type="RuleBase" id="RU366017"/>
    </source>
</evidence>